<dbReference type="AlphaFoldDB" id="A0A238U7T6"/>
<dbReference type="RefSeq" id="WP_095070842.1">
    <property type="nucleotide sequence ID" value="NZ_LT899436.1"/>
</dbReference>
<dbReference type="Proteomes" id="UP000215214">
    <property type="component" value="Chromosome TJEJU"/>
</dbReference>
<feature type="transmembrane region" description="Helical" evidence="1">
    <location>
        <begin position="12"/>
        <end position="33"/>
    </location>
</feature>
<organism evidence="3 4">
    <name type="scientific">Tenacibaculum jejuense</name>
    <dbReference type="NCBI Taxonomy" id="584609"/>
    <lineage>
        <taxon>Bacteria</taxon>
        <taxon>Pseudomonadati</taxon>
        <taxon>Bacteroidota</taxon>
        <taxon>Flavobacteriia</taxon>
        <taxon>Flavobacteriales</taxon>
        <taxon>Flavobacteriaceae</taxon>
        <taxon>Tenacibaculum</taxon>
    </lineage>
</organism>
<feature type="transmembrane region" description="Helical" evidence="1">
    <location>
        <begin position="121"/>
        <end position="140"/>
    </location>
</feature>
<gene>
    <name evidence="3" type="ORF">TJEJU_1523</name>
</gene>
<reference evidence="3 4" key="1">
    <citation type="submission" date="2017-07" db="EMBL/GenBank/DDBJ databases">
        <authorList>
            <person name="Sun Z.S."/>
            <person name="Albrecht U."/>
            <person name="Echele G."/>
            <person name="Lee C.C."/>
        </authorList>
    </citation>
    <scope>NUCLEOTIDE SEQUENCE [LARGE SCALE GENOMIC DNA]</scope>
    <source>
        <strain evidence="4">type strain: KCTC 22618</strain>
    </source>
</reference>
<dbReference type="GO" id="GO:0000156">
    <property type="term" value="F:phosphorelay response regulator activity"/>
    <property type="evidence" value="ECO:0007669"/>
    <property type="project" value="InterPro"/>
</dbReference>
<dbReference type="KEGG" id="tje:TJEJU_1523"/>
<keyword evidence="1" id="KW-0472">Membrane</keyword>
<keyword evidence="4" id="KW-1185">Reference proteome</keyword>
<evidence type="ECO:0000313" key="3">
    <source>
        <dbReference type="EMBL" id="SNR15253.1"/>
    </source>
</evidence>
<dbReference type="GO" id="GO:0003677">
    <property type="term" value="F:DNA binding"/>
    <property type="evidence" value="ECO:0007669"/>
    <property type="project" value="InterPro"/>
</dbReference>
<name>A0A238U7T6_9FLAO</name>
<dbReference type="InterPro" id="IPR007492">
    <property type="entry name" value="LytTR_DNA-bd_dom"/>
</dbReference>
<keyword evidence="1" id="KW-0812">Transmembrane</keyword>
<protein>
    <recommendedName>
        <fullName evidence="2">HTH LytTR-type domain-containing protein</fullName>
    </recommendedName>
</protein>
<dbReference type="PANTHER" id="PTHR37299">
    <property type="entry name" value="TRANSCRIPTIONAL REGULATOR-RELATED"/>
    <property type="match status" value="1"/>
</dbReference>
<feature type="transmembrane region" description="Helical" evidence="1">
    <location>
        <begin position="48"/>
        <end position="68"/>
    </location>
</feature>
<dbReference type="PROSITE" id="PS50930">
    <property type="entry name" value="HTH_LYTTR"/>
    <property type="match status" value="1"/>
</dbReference>
<accession>A0A238U7T6</accession>
<evidence type="ECO:0000313" key="4">
    <source>
        <dbReference type="Proteomes" id="UP000215214"/>
    </source>
</evidence>
<sequence>MLYKKFPYSKSYRTHFFISIILSFFVLFILFFLEPFNSGNSKFLYKNLYLIGYGFITLFTYLICHRFSIGYYTKTEIWNFFEEVIFSFVFVCAAVVLAFFYTELGINKNPERVNLFHFLNWFKVIFLGFGSLLFVSTIFLRQKYLQDKPNNSNQENEPIKEIEKIQIKSKLKKESFYIEPKNILFIKSENNYIRIFFFNNEKVEEKLIRTTLTEVQSQFNSLLKTHRSYIVNPDYILSVKGNKQNAKINLKHIKYSIPVSKSLFDELINRI</sequence>
<dbReference type="InterPro" id="IPR046947">
    <property type="entry name" value="LytR-like"/>
</dbReference>
<dbReference type="Gene3D" id="2.40.50.1020">
    <property type="entry name" value="LytTr DNA-binding domain"/>
    <property type="match status" value="1"/>
</dbReference>
<keyword evidence="1" id="KW-1133">Transmembrane helix</keyword>
<proteinExistence type="predicted"/>
<dbReference type="PANTHER" id="PTHR37299:SF1">
    <property type="entry name" value="STAGE 0 SPORULATION PROTEIN A HOMOLOG"/>
    <property type="match status" value="1"/>
</dbReference>
<dbReference type="OrthoDB" id="1118393at2"/>
<feature type="transmembrane region" description="Helical" evidence="1">
    <location>
        <begin position="80"/>
        <end position="101"/>
    </location>
</feature>
<dbReference type="EMBL" id="LT899436">
    <property type="protein sequence ID" value="SNR15253.1"/>
    <property type="molecule type" value="Genomic_DNA"/>
</dbReference>
<evidence type="ECO:0000259" key="2">
    <source>
        <dbReference type="PROSITE" id="PS50930"/>
    </source>
</evidence>
<feature type="domain" description="HTH LytTR-type" evidence="2">
    <location>
        <begin position="167"/>
        <end position="271"/>
    </location>
</feature>
<dbReference type="Pfam" id="PF04397">
    <property type="entry name" value="LytTR"/>
    <property type="match status" value="1"/>
</dbReference>
<evidence type="ECO:0000256" key="1">
    <source>
        <dbReference type="SAM" id="Phobius"/>
    </source>
</evidence>
<dbReference type="SMART" id="SM00850">
    <property type="entry name" value="LytTR"/>
    <property type="match status" value="1"/>
</dbReference>